<gene>
    <name evidence="3" type="ORF">FKG94_12200</name>
</gene>
<comment type="caution">
    <text evidence="3">The sequence shown here is derived from an EMBL/GenBank/DDBJ whole genome shotgun (WGS) entry which is preliminary data.</text>
</comment>
<dbReference type="AlphaFoldDB" id="A0A545TNJ4"/>
<keyword evidence="1" id="KW-0732">Signal</keyword>
<feature type="domain" description="DSP-PTPase phosphatase fused to NAD+ Kinase" evidence="2">
    <location>
        <begin position="43"/>
        <end position="141"/>
    </location>
</feature>
<evidence type="ECO:0000259" key="2">
    <source>
        <dbReference type="Pfam" id="PF22741"/>
    </source>
</evidence>
<dbReference type="OrthoDB" id="270335at2"/>
<reference evidence="3 4" key="1">
    <citation type="submission" date="2019-06" db="EMBL/GenBank/DDBJ databases">
        <title>Whole genome sequence for Cellvibrionaceae sp. R142.</title>
        <authorList>
            <person name="Wang G."/>
        </authorList>
    </citation>
    <scope>NUCLEOTIDE SEQUENCE [LARGE SCALE GENOMIC DNA]</scope>
    <source>
        <strain evidence="3 4">R142</strain>
    </source>
</reference>
<keyword evidence="4" id="KW-1185">Reference proteome</keyword>
<dbReference type="RefSeq" id="WP_142904611.1">
    <property type="nucleotide sequence ID" value="NZ_ML660093.1"/>
</dbReference>
<dbReference type="EMBL" id="VHSG01000012">
    <property type="protein sequence ID" value="TQV78776.1"/>
    <property type="molecule type" value="Genomic_DNA"/>
</dbReference>
<evidence type="ECO:0000313" key="3">
    <source>
        <dbReference type="EMBL" id="TQV78776.1"/>
    </source>
</evidence>
<protein>
    <recommendedName>
        <fullName evidence="2">DSP-PTPase phosphatase fused to NAD+ Kinase domain-containing protein</fullName>
    </recommendedName>
</protein>
<accession>A0A545TNJ4</accession>
<organism evidence="3 4">
    <name type="scientific">Exilibacterium tricleocarpae</name>
    <dbReference type="NCBI Taxonomy" id="2591008"/>
    <lineage>
        <taxon>Bacteria</taxon>
        <taxon>Pseudomonadati</taxon>
        <taxon>Pseudomonadota</taxon>
        <taxon>Gammaproteobacteria</taxon>
        <taxon>Cellvibrionales</taxon>
        <taxon>Cellvibrionaceae</taxon>
        <taxon>Exilibacterium</taxon>
    </lineage>
</organism>
<dbReference type="Pfam" id="PF22741">
    <property type="entry name" value="PTP-NADK"/>
    <property type="match status" value="1"/>
</dbReference>
<sequence>MKIFNKLFILGVVLAASMGCSPSKAPTLDTALIEQAQITNLTATDAASFTAGQPTEAQFQTLAEAGVKHIVNLRTAGELDWDEQAHVQSLGMEYHHIPVAGATGVNSDNARKLQQLLSGLDGEPVLVHCGSGNRVGALVALAEGETNGSDIEAAIAEGKRWGLTRLEPVVREKLSQ</sequence>
<dbReference type="Proteomes" id="UP000319732">
    <property type="component" value="Unassembled WGS sequence"/>
</dbReference>
<proteinExistence type="predicted"/>
<evidence type="ECO:0000313" key="4">
    <source>
        <dbReference type="Proteomes" id="UP000319732"/>
    </source>
</evidence>
<dbReference type="SUPFAM" id="SSF52799">
    <property type="entry name" value="(Phosphotyrosine protein) phosphatases II"/>
    <property type="match status" value="1"/>
</dbReference>
<feature type="signal peptide" evidence="1">
    <location>
        <begin position="1"/>
        <end position="25"/>
    </location>
</feature>
<dbReference type="Gene3D" id="3.90.190.10">
    <property type="entry name" value="Protein tyrosine phosphatase superfamily"/>
    <property type="match status" value="1"/>
</dbReference>
<name>A0A545TNJ4_9GAMM</name>
<dbReference type="InterPro" id="IPR055214">
    <property type="entry name" value="PTP-NADK"/>
</dbReference>
<dbReference type="PROSITE" id="PS51257">
    <property type="entry name" value="PROKAR_LIPOPROTEIN"/>
    <property type="match status" value="1"/>
</dbReference>
<evidence type="ECO:0000256" key="1">
    <source>
        <dbReference type="SAM" id="SignalP"/>
    </source>
</evidence>
<feature type="chain" id="PRO_5022172906" description="DSP-PTPase phosphatase fused to NAD+ Kinase domain-containing protein" evidence="1">
    <location>
        <begin position="26"/>
        <end position="176"/>
    </location>
</feature>
<dbReference type="InterPro" id="IPR029021">
    <property type="entry name" value="Prot-tyrosine_phosphatase-like"/>
</dbReference>
<dbReference type="CDD" id="cd14503">
    <property type="entry name" value="PTP-bact"/>
    <property type="match status" value="1"/>
</dbReference>